<dbReference type="InterPro" id="IPR045581">
    <property type="entry name" value="DNAPKcs_CC5"/>
</dbReference>
<evidence type="ECO:0000313" key="4">
    <source>
        <dbReference type="Proteomes" id="UP000663891"/>
    </source>
</evidence>
<dbReference type="OrthoDB" id="431717at2759"/>
<dbReference type="EMBL" id="CAJOAY010009395">
    <property type="protein sequence ID" value="CAF4203405.1"/>
    <property type="molecule type" value="Genomic_DNA"/>
</dbReference>
<proteinExistence type="predicted"/>
<gene>
    <name evidence="3" type="ORF">OKA104_LOCUS41114</name>
    <name evidence="2" type="ORF">VCS650_LOCUS12305</name>
</gene>
<name>A0A814DG78_9BILA</name>
<dbReference type="EMBL" id="CAJNON010000094">
    <property type="protein sequence ID" value="CAF0955406.1"/>
    <property type="molecule type" value="Genomic_DNA"/>
</dbReference>
<dbReference type="Proteomes" id="UP000663881">
    <property type="component" value="Unassembled WGS sequence"/>
</dbReference>
<reference evidence="2" key="1">
    <citation type="submission" date="2021-02" db="EMBL/GenBank/DDBJ databases">
        <authorList>
            <person name="Nowell W R."/>
        </authorList>
    </citation>
    <scope>NUCLEOTIDE SEQUENCE</scope>
</reference>
<evidence type="ECO:0000313" key="3">
    <source>
        <dbReference type="EMBL" id="CAF4203405.1"/>
    </source>
</evidence>
<dbReference type="Proteomes" id="UP000663891">
    <property type="component" value="Unassembled WGS sequence"/>
</dbReference>
<dbReference type="AlphaFoldDB" id="A0A814DG78"/>
<dbReference type="GO" id="GO:0006303">
    <property type="term" value="P:double-strand break repair via nonhomologous end joining"/>
    <property type="evidence" value="ECO:0007669"/>
    <property type="project" value="InterPro"/>
</dbReference>
<feature type="domain" description="DNA-dependent protein kinase catalytic subunit CC5" evidence="1">
    <location>
        <begin position="23"/>
        <end position="84"/>
    </location>
</feature>
<organism evidence="2 4">
    <name type="scientific">Adineta steineri</name>
    <dbReference type="NCBI Taxonomy" id="433720"/>
    <lineage>
        <taxon>Eukaryota</taxon>
        <taxon>Metazoa</taxon>
        <taxon>Spiralia</taxon>
        <taxon>Gnathifera</taxon>
        <taxon>Rotifera</taxon>
        <taxon>Eurotatoria</taxon>
        <taxon>Bdelloidea</taxon>
        <taxon>Adinetida</taxon>
        <taxon>Adinetidae</taxon>
        <taxon>Adineta</taxon>
    </lineage>
</organism>
<dbReference type="Pfam" id="PF19704">
    <property type="entry name" value="DNAPKcs_CC5"/>
    <property type="match status" value="1"/>
</dbReference>
<accession>A0A814DG78</accession>
<sequence length="84" mass="10070">MKSKIKTLTKSQISGGFFVIMRNTKRLHVTAHHRRIILIDQLYSMKVENKYFNYSTNFLLICTRIHIPDYNHFIFKNSLDKCTF</sequence>
<evidence type="ECO:0000313" key="2">
    <source>
        <dbReference type="EMBL" id="CAF0955406.1"/>
    </source>
</evidence>
<evidence type="ECO:0000259" key="1">
    <source>
        <dbReference type="Pfam" id="PF19704"/>
    </source>
</evidence>
<protein>
    <recommendedName>
        <fullName evidence="1">DNA-dependent protein kinase catalytic subunit CC5 domain-containing protein</fullName>
    </recommendedName>
</protein>
<comment type="caution">
    <text evidence="2">The sequence shown here is derived from an EMBL/GenBank/DDBJ whole genome shotgun (WGS) entry which is preliminary data.</text>
</comment>